<sequence length="223" mass="25099">MKEEETVKWYSDRIIAVVNNIRLLGNQFSEARTVEKVISTLPERYEAKISSLEDSRDLTNISLTELINVVYAQEQRRASRQEKYQECKLKQGQPQQPRAKAQVAEQAAKGKATKGWLIDSDCTNHMTPDAAIFKSIDRNFKTRVKVGIEEEGKGEVLIDTSTGNKLVSNVLSVPEIDRNLLSIAQLLEKGYSVVFKGKECLISDPSGYKLMLIIMADKSFVVD</sequence>
<evidence type="ECO:0000259" key="1">
    <source>
        <dbReference type="Pfam" id="PF22936"/>
    </source>
</evidence>
<reference evidence="3" key="2">
    <citation type="submission" date="2025-08" db="UniProtKB">
        <authorList>
            <consortium name="RefSeq"/>
        </authorList>
    </citation>
    <scope>IDENTIFICATION</scope>
</reference>
<dbReference type="PANTHER" id="PTHR35317:SF31">
    <property type="entry name" value="DUF4219 DOMAIN-CONTAINING PROTEIN"/>
    <property type="match status" value="1"/>
</dbReference>
<protein>
    <recommendedName>
        <fullName evidence="1">Retrovirus-related Pol polyprotein from transposon TNT 1-94-like beta-barrel domain-containing protein</fullName>
    </recommendedName>
</protein>
<dbReference type="Proteomes" id="UP000818029">
    <property type="component" value="Chromosome D01"/>
</dbReference>
<name>A0ABM2ZHW1_GOSHI</name>
<evidence type="ECO:0000313" key="2">
    <source>
        <dbReference type="Proteomes" id="UP000818029"/>
    </source>
</evidence>
<dbReference type="Pfam" id="PF14223">
    <property type="entry name" value="Retrotran_gag_2"/>
    <property type="match status" value="1"/>
</dbReference>
<dbReference type="GeneID" id="121213542"/>
<dbReference type="RefSeq" id="XP_040942264.1">
    <property type="nucleotide sequence ID" value="XM_041086330.1"/>
</dbReference>
<proteinExistence type="predicted"/>
<feature type="domain" description="Retrovirus-related Pol polyprotein from transposon TNT 1-94-like beta-barrel" evidence="1">
    <location>
        <begin position="116"/>
        <end position="191"/>
    </location>
</feature>
<keyword evidence="2" id="KW-1185">Reference proteome</keyword>
<accession>A0ABM2ZHW1</accession>
<gene>
    <name evidence="3" type="primary">LOC121213542</name>
</gene>
<dbReference type="Pfam" id="PF22936">
    <property type="entry name" value="Pol_BBD"/>
    <property type="match status" value="1"/>
</dbReference>
<evidence type="ECO:0000313" key="3">
    <source>
        <dbReference type="RefSeq" id="XP_040942264.1"/>
    </source>
</evidence>
<organism evidence="2 3">
    <name type="scientific">Gossypium hirsutum</name>
    <name type="common">Upland cotton</name>
    <name type="synonym">Gossypium mexicanum</name>
    <dbReference type="NCBI Taxonomy" id="3635"/>
    <lineage>
        <taxon>Eukaryota</taxon>
        <taxon>Viridiplantae</taxon>
        <taxon>Streptophyta</taxon>
        <taxon>Embryophyta</taxon>
        <taxon>Tracheophyta</taxon>
        <taxon>Spermatophyta</taxon>
        <taxon>Magnoliopsida</taxon>
        <taxon>eudicotyledons</taxon>
        <taxon>Gunneridae</taxon>
        <taxon>Pentapetalae</taxon>
        <taxon>rosids</taxon>
        <taxon>malvids</taxon>
        <taxon>Malvales</taxon>
        <taxon>Malvaceae</taxon>
        <taxon>Malvoideae</taxon>
        <taxon>Gossypium</taxon>
    </lineage>
</organism>
<dbReference type="PANTHER" id="PTHR35317">
    <property type="entry name" value="OS04G0629600 PROTEIN"/>
    <property type="match status" value="1"/>
</dbReference>
<dbReference type="InterPro" id="IPR054722">
    <property type="entry name" value="PolX-like_BBD"/>
</dbReference>
<reference evidence="2" key="1">
    <citation type="journal article" date="2020" name="Nat. Genet.">
        <title>Genomic diversifications of five Gossypium allopolyploid species and their impact on cotton improvement.</title>
        <authorList>
            <person name="Chen Z.J."/>
            <person name="Sreedasyam A."/>
            <person name="Ando A."/>
            <person name="Song Q."/>
            <person name="De Santiago L.M."/>
            <person name="Hulse-Kemp A.M."/>
            <person name="Ding M."/>
            <person name="Ye W."/>
            <person name="Kirkbride R.C."/>
            <person name="Jenkins J."/>
            <person name="Plott C."/>
            <person name="Lovell J."/>
            <person name="Lin Y.M."/>
            <person name="Vaughn R."/>
            <person name="Liu B."/>
            <person name="Simpson S."/>
            <person name="Scheffler B.E."/>
            <person name="Wen L."/>
            <person name="Saski C.A."/>
            <person name="Grover C.E."/>
            <person name="Hu G."/>
            <person name="Conover J.L."/>
            <person name="Carlson J.W."/>
            <person name="Shu S."/>
            <person name="Boston L.B."/>
            <person name="Williams M."/>
            <person name="Peterson D.G."/>
            <person name="McGee K."/>
            <person name="Jones D.C."/>
            <person name="Wendel J.F."/>
            <person name="Stelly D.M."/>
            <person name="Grimwood J."/>
            <person name="Schmutz J."/>
        </authorList>
    </citation>
    <scope>NUCLEOTIDE SEQUENCE [LARGE SCALE GENOMIC DNA]</scope>
    <source>
        <strain evidence="2">cv. TM-1</strain>
    </source>
</reference>